<keyword evidence="1" id="KW-0812">Transmembrane</keyword>
<feature type="chain" id="PRO_5038584662" evidence="2">
    <location>
        <begin position="33"/>
        <end position="120"/>
    </location>
</feature>
<dbReference type="EMBL" id="CP097510">
    <property type="protein sequence ID" value="URE22885.1"/>
    <property type="molecule type" value="Genomic_DNA"/>
</dbReference>
<evidence type="ECO:0000256" key="2">
    <source>
        <dbReference type="SAM" id="SignalP"/>
    </source>
</evidence>
<keyword evidence="1" id="KW-0472">Membrane</keyword>
<keyword evidence="4" id="KW-1185">Reference proteome</keyword>
<keyword evidence="1" id="KW-1133">Transmembrane helix</keyword>
<dbReference type="AlphaFoldDB" id="A0A9E7GXD2"/>
<protein>
    <submittedName>
        <fullName evidence="3">Uncharacterized protein</fullName>
    </submittedName>
</protein>
<accession>A0A9E7GXD2</accession>
<evidence type="ECO:0000313" key="4">
    <source>
        <dbReference type="Proteomes" id="UP001055439"/>
    </source>
</evidence>
<name>A0A9E7GXD2_9LILI</name>
<feature type="signal peptide" evidence="2">
    <location>
        <begin position="1"/>
        <end position="32"/>
    </location>
</feature>
<dbReference type="Proteomes" id="UP001055439">
    <property type="component" value="Chromosome 8"/>
</dbReference>
<feature type="transmembrane region" description="Helical" evidence="1">
    <location>
        <begin position="100"/>
        <end position="118"/>
    </location>
</feature>
<evidence type="ECO:0000256" key="1">
    <source>
        <dbReference type="SAM" id="Phobius"/>
    </source>
</evidence>
<organism evidence="3 4">
    <name type="scientific">Musa troglodytarum</name>
    <name type="common">fe'i banana</name>
    <dbReference type="NCBI Taxonomy" id="320322"/>
    <lineage>
        <taxon>Eukaryota</taxon>
        <taxon>Viridiplantae</taxon>
        <taxon>Streptophyta</taxon>
        <taxon>Embryophyta</taxon>
        <taxon>Tracheophyta</taxon>
        <taxon>Spermatophyta</taxon>
        <taxon>Magnoliopsida</taxon>
        <taxon>Liliopsida</taxon>
        <taxon>Zingiberales</taxon>
        <taxon>Musaceae</taxon>
        <taxon>Musa</taxon>
    </lineage>
</organism>
<evidence type="ECO:0000313" key="3">
    <source>
        <dbReference type="EMBL" id="URE22885.1"/>
    </source>
</evidence>
<proteinExistence type="predicted"/>
<reference evidence="3" key="1">
    <citation type="submission" date="2022-05" db="EMBL/GenBank/DDBJ databases">
        <title>The Musa troglodytarum L. genome provides insights into the mechanism of non-climacteric behaviour and enrichment of carotenoids.</title>
        <authorList>
            <person name="Wang J."/>
        </authorList>
    </citation>
    <scope>NUCLEOTIDE SEQUENCE</scope>
    <source>
        <tissue evidence="3">Leaf</tissue>
    </source>
</reference>
<keyword evidence="2" id="KW-0732">Signal</keyword>
<sequence>MVARGDGRRRALVPFLVHLLLLCVLLLHATEAHRSPIPSANLQHNTGDHISSVRRITRGFGVGGHGGGSHGHGGGHARVVPGGRGAAAATRNNDAASRNYSYSFTVVFVMVAAAAIFASF</sequence>
<gene>
    <name evidence="3" type="ORF">MUK42_37195</name>
</gene>